<dbReference type="GO" id="GO:0005524">
    <property type="term" value="F:ATP binding"/>
    <property type="evidence" value="ECO:0007669"/>
    <property type="project" value="UniProtKB-UniRule"/>
</dbReference>
<dbReference type="NCBIfam" id="TIGR00174">
    <property type="entry name" value="miaA"/>
    <property type="match status" value="1"/>
</dbReference>
<comment type="catalytic activity">
    <reaction evidence="5 6">
        <text>adenosine(37) in tRNA + dimethylallyl diphosphate = N(6)-dimethylallyladenosine(37) in tRNA + diphosphate</text>
        <dbReference type="Rhea" id="RHEA:26482"/>
        <dbReference type="Rhea" id="RHEA-COMP:10162"/>
        <dbReference type="Rhea" id="RHEA-COMP:10375"/>
        <dbReference type="ChEBI" id="CHEBI:33019"/>
        <dbReference type="ChEBI" id="CHEBI:57623"/>
        <dbReference type="ChEBI" id="CHEBI:74411"/>
        <dbReference type="ChEBI" id="CHEBI:74415"/>
        <dbReference type="EC" id="2.5.1.75"/>
    </reaction>
</comment>
<evidence type="ECO:0000256" key="3">
    <source>
        <dbReference type="ARBA" id="ARBA00022741"/>
    </source>
</evidence>
<sequence>MKKSPMNPLIVVLGATGTGKSQLAVELATRHNGEIINGDAMQMYDGLPIVTNKITAEEQKGVPHHLLGFVPLDEEAWRVGMFKERASKIIKEIRSRGRLPIVVGGTHYYTQSLLFEDFLVTEKPDIEDEASGGDSSRKESFPILDGPTEAIVQKLREVDPVMADHWHPNERRKLRRSLEIFLTTGKKASDIYEEQKQRKKSNKSISLDGEFDSQSAIAKGSTLLFWVYSDAEILKRRLDSRIDGMIHMGLLDEVKSMDNFLWTRKDAGIDTDLTRGIWVSIGWKEFEQYLQALKSRSASPEELAKLYDLSVERTKAATRQYAKRQVRWIRLKLMTALLDEDSLDKLYLLDGSDLTKWETAVSNPAIDITARFLEGSDLPSSNELSRAAKEVLSLNVLSQETKDTSFRRECEICHVTAVVEHQWLTHLKSRRHRALEKRRLRNSTNSRSKEDNDS</sequence>
<dbReference type="GO" id="GO:0006400">
    <property type="term" value="P:tRNA modification"/>
    <property type="evidence" value="ECO:0007669"/>
    <property type="project" value="TreeGrafter"/>
</dbReference>
<dbReference type="InterPro" id="IPR036236">
    <property type="entry name" value="Znf_C2H2_sf"/>
</dbReference>
<dbReference type="PANTHER" id="PTHR11088:SF89">
    <property type="entry name" value="TRNA DIMETHYLALLYLTRANSFERASE"/>
    <property type="match status" value="1"/>
</dbReference>
<name>A0A8H4RDT8_9HELO</name>
<evidence type="ECO:0000256" key="2">
    <source>
        <dbReference type="ARBA" id="ARBA00022679"/>
    </source>
</evidence>
<dbReference type="Gene3D" id="1.10.20.140">
    <property type="match status" value="1"/>
</dbReference>
<keyword evidence="10" id="KW-1185">Reference proteome</keyword>
<dbReference type="InterPro" id="IPR039657">
    <property type="entry name" value="Dimethylallyltransferase"/>
</dbReference>
<comment type="caution">
    <text evidence="9">The sequence shown here is derived from an EMBL/GenBank/DDBJ whole genome shotgun (WGS) entry which is preliminary data.</text>
</comment>
<keyword evidence="2 5" id="KW-0808">Transferase</keyword>
<keyword evidence="4 5" id="KW-0067">ATP-binding</keyword>
<evidence type="ECO:0000313" key="10">
    <source>
        <dbReference type="Proteomes" id="UP000566819"/>
    </source>
</evidence>
<organism evidence="9 10">
    <name type="scientific">Cudoniella acicularis</name>
    <dbReference type="NCBI Taxonomy" id="354080"/>
    <lineage>
        <taxon>Eukaryota</taxon>
        <taxon>Fungi</taxon>
        <taxon>Dikarya</taxon>
        <taxon>Ascomycota</taxon>
        <taxon>Pezizomycotina</taxon>
        <taxon>Leotiomycetes</taxon>
        <taxon>Helotiales</taxon>
        <taxon>Tricladiaceae</taxon>
        <taxon>Cudoniella</taxon>
    </lineage>
</organism>
<dbReference type="AlphaFoldDB" id="A0A8H4RDT8"/>
<evidence type="ECO:0000256" key="5">
    <source>
        <dbReference type="PIRNR" id="PIRNR039110"/>
    </source>
</evidence>
<dbReference type="SUPFAM" id="SSF52540">
    <property type="entry name" value="P-loop containing nucleoside triphosphate hydrolases"/>
    <property type="match status" value="2"/>
</dbReference>
<dbReference type="InterPro" id="IPR018022">
    <property type="entry name" value="IPT"/>
</dbReference>
<dbReference type="GO" id="GO:0005739">
    <property type="term" value="C:mitochondrion"/>
    <property type="evidence" value="ECO:0007669"/>
    <property type="project" value="TreeGrafter"/>
</dbReference>
<dbReference type="HAMAP" id="MF_00185">
    <property type="entry name" value="IPP_trans"/>
    <property type="match status" value="1"/>
</dbReference>
<dbReference type="Gene3D" id="3.40.50.300">
    <property type="entry name" value="P-loop containing nucleotide triphosphate hydrolases"/>
    <property type="match status" value="1"/>
</dbReference>
<dbReference type="Pfam" id="PF01715">
    <property type="entry name" value="IPPT"/>
    <property type="match status" value="1"/>
</dbReference>
<dbReference type="InterPro" id="IPR027417">
    <property type="entry name" value="P-loop_NTPase"/>
</dbReference>
<dbReference type="SUPFAM" id="SSF57667">
    <property type="entry name" value="beta-beta-alpha zinc fingers"/>
    <property type="match status" value="1"/>
</dbReference>
<gene>
    <name evidence="9" type="ORF">G7Y89_g10691</name>
</gene>
<comment type="similarity">
    <text evidence="1 5 7">Belongs to the IPP transferase family.</text>
</comment>
<evidence type="ECO:0000313" key="9">
    <source>
        <dbReference type="EMBL" id="KAF4627466.1"/>
    </source>
</evidence>
<reference evidence="9 10" key="1">
    <citation type="submission" date="2020-03" db="EMBL/GenBank/DDBJ databases">
        <title>Draft Genome Sequence of Cudoniella acicularis.</title>
        <authorList>
            <person name="Buettner E."/>
            <person name="Kellner H."/>
        </authorList>
    </citation>
    <scope>NUCLEOTIDE SEQUENCE [LARGE SCALE GENOMIC DNA]</scope>
    <source>
        <strain evidence="9 10">DSM 108380</strain>
    </source>
</reference>
<evidence type="ECO:0000256" key="8">
    <source>
        <dbReference type="SAM" id="MobiDB-lite"/>
    </source>
</evidence>
<dbReference type="Proteomes" id="UP000566819">
    <property type="component" value="Unassembled WGS sequence"/>
</dbReference>
<dbReference type="EMBL" id="JAAMPI010000964">
    <property type="protein sequence ID" value="KAF4627466.1"/>
    <property type="molecule type" value="Genomic_DNA"/>
</dbReference>
<dbReference type="EC" id="2.5.1.75" evidence="5 6"/>
<dbReference type="GO" id="GO:0052381">
    <property type="term" value="F:tRNA dimethylallyltransferase activity"/>
    <property type="evidence" value="ECO:0007669"/>
    <property type="project" value="UniProtKB-UniRule"/>
</dbReference>
<comment type="function">
    <text evidence="5">Catalyzes the transfer of a dimethylallyl group onto the adenine at position 37.</text>
</comment>
<dbReference type="OrthoDB" id="775260at2759"/>
<evidence type="ECO:0000256" key="6">
    <source>
        <dbReference type="RuleBase" id="RU003783"/>
    </source>
</evidence>
<keyword evidence="3 5" id="KW-0547">Nucleotide-binding</keyword>
<evidence type="ECO:0000256" key="7">
    <source>
        <dbReference type="RuleBase" id="RU003785"/>
    </source>
</evidence>
<feature type="region of interest" description="Disordered" evidence="8">
    <location>
        <begin position="435"/>
        <end position="454"/>
    </location>
</feature>
<proteinExistence type="inferred from homology"/>
<accession>A0A8H4RDT8</accession>
<keyword evidence="5" id="KW-0963">Cytoplasm</keyword>
<dbReference type="PIRSF" id="PIRSF039110">
    <property type="entry name" value="IPP_transferase"/>
    <property type="match status" value="1"/>
</dbReference>
<keyword evidence="5 6" id="KW-0819">tRNA processing</keyword>
<evidence type="ECO:0000256" key="4">
    <source>
        <dbReference type="ARBA" id="ARBA00022840"/>
    </source>
</evidence>
<dbReference type="PANTHER" id="PTHR11088">
    <property type="entry name" value="TRNA DIMETHYLALLYLTRANSFERASE"/>
    <property type="match status" value="1"/>
</dbReference>
<evidence type="ECO:0000256" key="1">
    <source>
        <dbReference type="ARBA" id="ARBA00005842"/>
    </source>
</evidence>
<dbReference type="InterPro" id="IPR030666">
    <property type="entry name" value="IPP_transferase_euk"/>
</dbReference>
<protein>
    <recommendedName>
        <fullName evidence="5 6">tRNA dimethylallyltransferase</fullName>
        <ecNumber evidence="5 6">2.5.1.75</ecNumber>
    </recommendedName>
</protein>